<feature type="region of interest" description="Disordered" evidence="1">
    <location>
        <begin position="30"/>
        <end position="52"/>
    </location>
</feature>
<dbReference type="Proteomes" id="UP000313359">
    <property type="component" value="Unassembled WGS sequence"/>
</dbReference>
<evidence type="ECO:0000256" key="1">
    <source>
        <dbReference type="SAM" id="MobiDB-lite"/>
    </source>
</evidence>
<organism evidence="2 3">
    <name type="scientific">Lentinus tigrinus ALCF2SS1-6</name>
    <dbReference type="NCBI Taxonomy" id="1328759"/>
    <lineage>
        <taxon>Eukaryota</taxon>
        <taxon>Fungi</taxon>
        <taxon>Dikarya</taxon>
        <taxon>Basidiomycota</taxon>
        <taxon>Agaricomycotina</taxon>
        <taxon>Agaricomycetes</taxon>
        <taxon>Polyporales</taxon>
        <taxon>Polyporaceae</taxon>
        <taxon>Lentinus</taxon>
    </lineage>
</organism>
<dbReference type="EMBL" id="ML122275">
    <property type="protein sequence ID" value="RPD58404.1"/>
    <property type="molecule type" value="Genomic_DNA"/>
</dbReference>
<feature type="compositionally biased region" description="Polar residues" evidence="1">
    <location>
        <begin position="43"/>
        <end position="52"/>
    </location>
</feature>
<reference evidence="2" key="1">
    <citation type="journal article" date="2018" name="Genome Biol. Evol.">
        <title>Genomics and development of Lentinus tigrinus, a white-rot wood-decaying mushroom with dimorphic fruiting bodies.</title>
        <authorList>
            <person name="Wu B."/>
            <person name="Xu Z."/>
            <person name="Knudson A."/>
            <person name="Carlson A."/>
            <person name="Chen N."/>
            <person name="Kovaka S."/>
            <person name="LaButti K."/>
            <person name="Lipzen A."/>
            <person name="Pennachio C."/>
            <person name="Riley R."/>
            <person name="Schakwitz W."/>
            <person name="Umezawa K."/>
            <person name="Ohm R.A."/>
            <person name="Grigoriev I.V."/>
            <person name="Nagy L.G."/>
            <person name="Gibbons J."/>
            <person name="Hibbett D."/>
        </authorList>
    </citation>
    <scope>NUCLEOTIDE SEQUENCE [LARGE SCALE GENOMIC DNA]</scope>
    <source>
        <strain evidence="2">ALCF2SS1-6</strain>
    </source>
</reference>
<name>A0A5C2S5V3_9APHY</name>
<evidence type="ECO:0000313" key="3">
    <source>
        <dbReference type="Proteomes" id="UP000313359"/>
    </source>
</evidence>
<protein>
    <submittedName>
        <fullName evidence="2">Uncharacterized protein</fullName>
    </submittedName>
</protein>
<sequence>MGQLTVQVAVVVAIVTRVITAHRVYRTPKSTMPPQTDLGGQLHQRNTLWVSR</sequence>
<accession>A0A5C2S5V3</accession>
<gene>
    <name evidence="2" type="ORF">L227DRAFT_577112</name>
</gene>
<dbReference type="AlphaFoldDB" id="A0A5C2S5V3"/>
<keyword evidence="3" id="KW-1185">Reference proteome</keyword>
<proteinExistence type="predicted"/>
<evidence type="ECO:0000313" key="2">
    <source>
        <dbReference type="EMBL" id="RPD58404.1"/>
    </source>
</evidence>